<dbReference type="InterPro" id="IPR026838">
    <property type="entry name" value="YheC/D"/>
</dbReference>
<evidence type="ECO:0000313" key="1">
    <source>
        <dbReference type="EMBL" id="GGJ04412.1"/>
    </source>
</evidence>
<name>A0A917K8B6_9BACL</name>
<protein>
    <recommendedName>
        <fullName evidence="3">YheC/D-like protein</fullName>
    </recommendedName>
</protein>
<dbReference type="EMBL" id="BMOY01000015">
    <property type="protein sequence ID" value="GGJ04412.1"/>
    <property type="molecule type" value="Genomic_DNA"/>
</dbReference>
<gene>
    <name evidence="1" type="ORF">GCM10010885_12060</name>
</gene>
<dbReference type="Proteomes" id="UP000637695">
    <property type="component" value="Unassembled WGS sequence"/>
</dbReference>
<dbReference type="Pfam" id="PF14398">
    <property type="entry name" value="ATPgrasp_YheCD"/>
    <property type="match status" value="1"/>
</dbReference>
<proteinExistence type="predicted"/>
<dbReference type="AlphaFoldDB" id="A0A917K8B6"/>
<dbReference type="Gene3D" id="3.30.470.20">
    <property type="entry name" value="ATP-grasp fold, B domain"/>
    <property type="match status" value="1"/>
</dbReference>
<sequence length="466" mass="51710">MMVEVVVDPVLTGREARLDGQAAAKIPKWLTFAGRTAEIDCARAPAAPIAPRAAFPVSSGREMDAATPRLFISPAVGAALGVPARLRLRTRTDGTGWQLGPCFGIYACPSPSPGRLFGEQTRMFQDLAVLSAARGIDLVVVGPGFSQLRRGWRFDPEQGVWHESVVGLPDLVIRRAGVFPCHVRRLARKELSCLRRAGRLHTLPWRCSDKWYLQRWLRSLPDLAPYLLPATRTRDAEEVYRLVHVWRDVYVKPVHGSQGRSIVRLSVHRDGVLARWHGRCGRGARTVSLLPRAHLLRTRRDVRRFFRAMGLGTCLVQQTFLLPRTEDGRPFDFRWLVQQTGTRWVVAARVARVGLPGAVTTNIHTGAQAKDAEVLLQARWGHDASRLRTALDEVALTTAERLAVAFGPFAEVGIDLAVAPDGRIALFEVNPTPGRRMLRSLAGDVRTMSLAYLLEYVSRATGFIDP</sequence>
<evidence type="ECO:0000313" key="2">
    <source>
        <dbReference type="Proteomes" id="UP000637695"/>
    </source>
</evidence>
<organism evidence="1 2">
    <name type="scientific">Alicyclobacillus cellulosilyticus</name>
    <dbReference type="NCBI Taxonomy" id="1003997"/>
    <lineage>
        <taxon>Bacteria</taxon>
        <taxon>Bacillati</taxon>
        <taxon>Bacillota</taxon>
        <taxon>Bacilli</taxon>
        <taxon>Bacillales</taxon>
        <taxon>Alicyclobacillaceae</taxon>
        <taxon>Alicyclobacillus</taxon>
    </lineage>
</organism>
<comment type="caution">
    <text evidence="1">The sequence shown here is derived from an EMBL/GenBank/DDBJ whole genome shotgun (WGS) entry which is preliminary data.</text>
</comment>
<evidence type="ECO:0008006" key="3">
    <source>
        <dbReference type="Google" id="ProtNLM"/>
    </source>
</evidence>
<dbReference type="SUPFAM" id="SSF56059">
    <property type="entry name" value="Glutathione synthetase ATP-binding domain-like"/>
    <property type="match status" value="1"/>
</dbReference>
<reference evidence="1" key="1">
    <citation type="journal article" date="2014" name="Int. J. Syst. Evol. Microbiol.">
        <title>Complete genome sequence of Corynebacterium casei LMG S-19264T (=DSM 44701T), isolated from a smear-ripened cheese.</title>
        <authorList>
            <consortium name="US DOE Joint Genome Institute (JGI-PGF)"/>
            <person name="Walter F."/>
            <person name="Albersmeier A."/>
            <person name="Kalinowski J."/>
            <person name="Ruckert C."/>
        </authorList>
    </citation>
    <scope>NUCLEOTIDE SEQUENCE</scope>
    <source>
        <strain evidence="1">JCM 18487</strain>
    </source>
</reference>
<accession>A0A917K8B6</accession>
<reference evidence="1" key="2">
    <citation type="submission" date="2020-09" db="EMBL/GenBank/DDBJ databases">
        <authorList>
            <person name="Sun Q."/>
            <person name="Ohkuma M."/>
        </authorList>
    </citation>
    <scope>NUCLEOTIDE SEQUENCE</scope>
    <source>
        <strain evidence="1">JCM 18487</strain>
    </source>
</reference>
<keyword evidence="2" id="KW-1185">Reference proteome</keyword>